<dbReference type="CDD" id="cd00190">
    <property type="entry name" value="Tryp_SPc"/>
    <property type="match status" value="1"/>
</dbReference>
<dbReference type="InterPro" id="IPR009003">
    <property type="entry name" value="Peptidase_S1_PA"/>
</dbReference>
<gene>
    <name evidence="10" type="ORF">OUZ56_019428</name>
</gene>
<evidence type="ECO:0000256" key="8">
    <source>
        <dbReference type="SAM" id="SignalP"/>
    </source>
</evidence>
<dbReference type="InterPro" id="IPR001314">
    <property type="entry name" value="Peptidase_S1A"/>
</dbReference>
<dbReference type="PRINTS" id="PR00722">
    <property type="entry name" value="CHYMOTRYPSIN"/>
</dbReference>
<sequence length="322" mass="33594">MRFTLWAVGLFCLVGLVSSNIEMSNEENRQPSISIVGGTAALLGEFPALGAMRTSSGALRCGGTLITPSHVLTAAHCLSGLSATAISSLRMMFNSLTVSGDTGSIARNVTRAIIHPSYTSVTRGFDVAVMLLNSPITTIALTKLPTDSAIATTIRPTTTRRTTTRRTTTRRTTTRPTTKPSCSCTCPPATVRQKVQPKTQAVDSRAFSTYENEPAVIAGWGTTSSGGSISSILLKANVTVLANSVVASQYGSSFLPLAMLGAAAPGKDTCQGDSGGPLYVKGVQVGITSWGSGCADPDFAGIYTRVTTYVDWIAQTVTSNPV</sequence>
<feature type="chain" id="PRO_5045558663" description="Peptidase S1 domain-containing protein" evidence="8">
    <location>
        <begin position="20"/>
        <end position="322"/>
    </location>
</feature>
<keyword evidence="4 6" id="KW-0720">Serine protease</keyword>
<evidence type="ECO:0000256" key="1">
    <source>
        <dbReference type="ARBA" id="ARBA00007664"/>
    </source>
</evidence>
<evidence type="ECO:0000256" key="2">
    <source>
        <dbReference type="ARBA" id="ARBA00022670"/>
    </source>
</evidence>
<dbReference type="Gene3D" id="2.40.10.10">
    <property type="entry name" value="Trypsin-like serine proteases"/>
    <property type="match status" value="2"/>
</dbReference>
<evidence type="ECO:0000259" key="9">
    <source>
        <dbReference type="PROSITE" id="PS50240"/>
    </source>
</evidence>
<feature type="domain" description="Peptidase S1" evidence="9">
    <location>
        <begin position="35"/>
        <end position="318"/>
    </location>
</feature>
<keyword evidence="8" id="KW-0732">Signal</keyword>
<dbReference type="PROSITE" id="PS00135">
    <property type="entry name" value="TRYPSIN_SER"/>
    <property type="match status" value="1"/>
</dbReference>
<keyword evidence="3 6" id="KW-0378">Hydrolase</keyword>
<dbReference type="InterPro" id="IPR018114">
    <property type="entry name" value="TRYPSIN_HIS"/>
</dbReference>
<feature type="signal peptide" evidence="8">
    <location>
        <begin position="1"/>
        <end position="19"/>
    </location>
</feature>
<keyword evidence="5" id="KW-1015">Disulfide bond</keyword>
<dbReference type="PANTHER" id="PTHR24276:SF91">
    <property type="entry name" value="AT26814P-RELATED"/>
    <property type="match status" value="1"/>
</dbReference>
<reference evidence="10 11" key="1">
    <citation type="journal article" date="2023" name="Nucleic Acids Res.">
        <title>The hologenome of Daphnia magna reveals possible DNA methylation and microbiome-mediated evolution of the host genome.</title>
        <authorList>
            <person name="Chaturvedi A."/>
            <person name="Li X."/>
            <person name="Dhandapani V."/>
            <person name="Marshall H."/>
            <person name="Kissane S."/>
            <person name="Cuenca-Cambronero M."/>
            <person name="Asole G."/>
            <person name="Calvet F."/>
            <person name="Ruiz-Romero M."/>
            <person name="Marangio P."/>
            <person name="Guigo R."/>
            <person name="Rago D."/>
            <person name="Mirbahai L."/>
            <person name="Eastwood N."/>
            <person name="Colbourne J.K."/>
            <person name="Zhou J."/>
            <person name="Mallon E."/>
            <person name="Orsini L."/>
        </authorList>
    </citation>
    <scope>NUCLEOTIDE SEQUENCE [LARGE SCALE GENOMIC DNA]</scope>
    <source>
        <strain evidence="10">LRV0_1</strain>
    </source>
</reference>
<dbReference type="InterPro" id="IPR001254">
    <property type="entry name" value="Trypsin_dom"/>
</dbReference>
<organism evidence="10 11">
    <name type="scientific">Daphnia magna</name>
    <dbReference type="NCBI Taxonomy" id="35525"/>
    <lineage>
        <taxon>Eukaryota</taxon>
        <taxon>Metazoa</taxon>
        <taxon>Ecdysozoa</taxon>
        <taxon>Arthropoda</taxon>
        <taxon>Crustacea</taxon>
        <taxon>Branchiopoda</taxon>
        <taxon>Diplostraca</taxon>
        <taxon>Cladocera</taxon>
        <taxon>Anomopoda</taxon>
        <taxon>Daphniidae</taxon>
        <taxon>Daphnia</taxon>
    </lineage>
</organism>
<dbReference type="PROSITE" id="PS00134">
    <property type="entry name" value="TRYPSIN_HIS"/>
    <property type="match status" value="1"/>
</dbReference>
<dbReference type="Proteomes" id="UP001234178">
    <property type="component" value="Unassembled WGS sequence"/>
</dbReference>
<protein>
    <recommendedName>
        <fullName evidence="9">Peptidase S1 domain-containing protein</fullName>
    </recommendedName>
</protein>
<dbReference type="PROSITE" id="PS50240">
    <property type="entry name" value="TRYPSIN_DOM"/>
    <property type="match status" value="1"/>
</dbReference>
<dbReference type="SMART" id="SM00020">
    <property type="entry name" value="Tryp_SPc"/>
    <property type="match status" value="1"/>
</dbReference>
<evidence type="ECO:0000256" key="6">
    <source>
        <dbReference type="RuleBase" id="RU363034"/>
    </source>
</evidence>
<comment type="caution">
    <text evidence="10">The sequence shown here is derived from an EMBL/GenBank/DDBJ whole genome shotgun (WGS) entry which is preliminary data.</text>
</comment>
<keyword evidence="11" id="KW-1185">Reference proteome</keyword>
<evidence type="ECO:0000256" key="3">
    <source>
        <dbReference type="ARBA" id="ARBA00022801"/>
    </source>
</evidence>
<dbReference type="EMBL" id="JAOYFB010000003">
    <property type="protein sequence ID" value="KAK4010282.1"/>
    <property type="molecule type" value="Genomic_DNA"/>
</dbReference>
<comment type="similarity">
    <text evidence="1">Belongs to the peptidase S1 family.</text>
</comment>
<accession>A0ABQ9ZBJ9</accession>
<dbReference type="SUPFAM" id="SSF50494">
    <property type="entry name" value="Trypsin-like serine proteases"/>
    <property type="match status" value="1"/>
</dbReference>
<evidence type="ECO:0000313" key="11">
    <source>
        <dbReference type="Proteomes" id="UP001234178"/>
    </source>
</evidence>
<dbReference type="InterPro" id="IPR050430">
    <property type="entry name" value="Peptidase_S1"/>
</dbReference>
<evidence type="ECO:0000256" key="7">
    <source>
        <dbReference type="SAM" id="MobiDB-lite"/>
    </source>
</evidence>
<dbReference type="PANTHER" id="PTHR24276">
    <property type="entry name" value="POLYSERASE-RELATED"/>
    <property type="match status" value="1"/>
</dbReference>
<dbReference type="InterPro" id="IPR033116">
    <property type="entry name" value="TRYPSIN_SER"/>
</dbReference>
<evidence type="ECO:0000313" key="10">
    <source>
        <dbReference type="EMBL" id="KAK4010282.1"/>
    </source>
</evidence>
<evidence type="ECO:0000256" key="5">
    <source>
        <dbReference type="ARBA" id="ARBA00023157"/>
    </source>
</evidence>
<evidence type="ECO:0000256" key="4">
    <source>
        <dbReference type="ARBA" id="ARBA00022825"/>
    </source>
</evidence>
<feature type="region of interest" description="Disordered" evidence="7">
    <location>
        <begin position="158"/>
        <end position="181"/>
    </location>
</feature>
<proteinExistence type="inferred from homology"/>
<name>A0ABQ9ZBJ9_9CRUS</name>
<dbReference type="Pfam" id="PF00089">
    <property type="entry name" value="Trypsin"/>
    <property type="match status" value="2"/>
</dbReference>
<dbReference type="InterPro" id="IPR043504">
    <property type="entry name" value="Peptidase_S1_PA_chymotrypsin"/>
</dbReference>
<feature type="compositionally biased region" description="Basic residues" evidence="7">
    <location>
        <begin position="162"/>
        <end position="173"/>
    </location>
</feature>
<keyword evidence="2 6" id="KW-0645">Protease</keyword>